<organism evidence="1 2">
    <name type="scientific">Phyllosticta citriasiana</name>
    <dbReference type="NCBI Taxonomy" id="595635"/>
    <lineage>
        <taxon>Eukaryota</taxon>
        <taxon>Fungi</taxon>
        <taxon>Dikarya</taxon>
        <taxon>Ascomycota</taxon>
        <taxon>Pezizomycotina</taxon>
        <taxon>Dothideomycetes</taxon>
        <taxon>Dothideomycetes incertae sedis</taxon>
        <taxon>Botryosphaeriales</taxon>
        <taxon>Phyllostictaceae</taxon>
        <taxon>Phyllosticta</taxon>
    </lineage>
</organism>
<name>A0ABR1L0N8_9PEZI</name>
<dbReference type="Proteomes" id="UP001363622">
    <property type="component" value="Unassembled WGS sequence"/>
</dbReference>
<evidence type="ECO:0008006" key="3">
    <source>
        <dbReference type="Google" id="ProtNLM"/>
    </source>
</evidence>
<gene>
    <name evidence="1" type="ORF">IWZ03DRAFT_302993</name>
</gene>
<evidence type="ECO:0000313" key="2">
    <source>
        <dbReference type="Proteomes" id="UP001363622"/>
    </source>
</evidence>
<proteinExistence type="predicted"/>
<keyword evidence="2" id="KW-1185">Reference proteome</keyword>
<sequence>MAFEILATELVANIYLHCSVEDVLALSSTCHRFRSIYMSRKIPILETAAGKQYGPLDDATQLLTYNASQQVHVIRTAPFSIALLKQILHVGRTAEQWADIYPFKKWKHNFEDRRLLLPHERYRFRRALYRLWLYSRAFHNRDYPRESRVRTLRYRSVLLHNWSTWELAEIADVYAVLRDVIDSNICPSNGTIARKFKRRFPEKDQNQLLFNIHLNYPPRALINPFVSPFHSSPSSLNGFHSHLDSDRNRLHYSKYNATPYHEPGAEGWGDDIPHYYVVEDMCKLEPDQILYLKTHAPLKRQIETCVRSLGDWFENNGQTWTQTFELVLLERGEDVGDIMEAIADGEMGVAVGEDLSVLPR</sequence>
<dbReference type="EMBL" id="JBBPHU010000001">
    <property type="protein sequence ID" value="KAK7524131.1"/>
    <property type="molecule type" value="Genomic_DNA"/>
</dbReference>
<evidence type="ECO:0000313" key="1">
    <source>
        <dbReference type="EMBL" id="KAK7524131.1"/>
    </source>
</evidence>
<comment type="caution">
    <text evidence="1">The sequence shown here is derived from an EMBL/GenBank/DDBJ whole genome shotgun (WGS) entry which is preliminary data.</text>
</comment>
<dbReference type="CDD" id="cd09917">
    <property type="entry name" value="F-box_SF"/>
    <property type="match status" value="1"/>
</dbReference>
<accession>A0ABR1L0N8</accession>
<reference evidence="1 2" key="1">
    <citation type="submission" date="2024-04" db="EMBL/GenBank/DDBJ databases">
        <title>Phyllosticta paracitricarpa is synonymous to the EU quarantine fungus P. citricarpa based on phylogenomic analyses.</title>
        <authorList>
            <consortium name="Lawrence Berkeley National Laboratory"/>
            <person name="Van Ingen-Buijs V.A."/>
            <person name="Van Westerhoven A.C."/>
            <person name="Haridas S."/>
            <person name="Skiadas P."/>
            <person name="Martin F."/>
            <person name="Groenewald J.Z."/>
            <person name="Crous P.W."/>
            <person name="Seidl M.F."/>
        </authorList>
    </citation>
    <scope>NUCLEOTIDE SEQUENCE [LARGE SCALE GENOMIC DNA]</scope>
    <source>
        <strain evidence="1 2">CBS 123371</strain>
    </source>
</reference>
<protein>
    <recommendedName>
        <fullName evidence="3">F-box domain-containing protein</fullName>
    </recommendedName>
</protein>